<dbReference type="InterPro" id="IPR000754">
    <property type="entry name" value="Ribosomal_uS9"/>
</dbReference>
<dbReference type="GO" id="GO:0003723">
    <property type="term" value="F:RNA binding"/>
    <property type="evidence" value="ECO:0007669"/>
    <property type="project" value="TreeGrafter"/>
</dbReference>
<evidence type="ECO:0000256" key="2">
    <source>
        <dbReference type="ARBA" id="ARBA00022980"/>
    </source>
</evidence>
<keyword evidence="8" id="KW-1185">Reference proteome</keyword>
<dbReference type="Gene3D" id="3.30.230.10">
    <property type="match status" value="1"/>
</dbReference>
<dbReference type="FunFam" id="3.30.230.10:FF:000001">
    <property type="entry name" value="30S ribosomal protein S9"/>
    <property type="match status" value="1"/>
</dbReference>
<feature type="region of interest" description="Disordered" evidence="6">
    <location>
        <begin position="108"/>
        <end position="132"/>
    </location>
</feature>
<dbReference type="PATRIC" id="fig|70996.4.peg.526"/>
<dbReference type="NCBIfam" id="NF001099">
    <property type="entry name" value="PRK00132.1"/>
    <property type="match status" value="1"/>
</dbReference>
<comment type="caution">
    <text evidence="7">The sequence shown here is derived from an EMBL/GenBank/DDBJ whole genome shotgun (WGS) entry which is preliminary data.</text>
</comment>
<evidence type="ECO:0000256" key="5">
    <source>
        <dbReference type="HAMAP-Rule" id="MF_00532"/>
    </source>
</evidence>
<dbReference type="PANTHER" id="PTHR21569">
    <property type="entry name" value="RIBOSOMAL PROTEIN S9"/>
    <property type="match status" value="1"/>
</dbReference>
<evidence type="ECO:0000256" key="4">
    <source>
        <dbReference type="ARBA" id="ARBA00035259"/>
    </source>
</evidence>
<evidence type="ECO:0000313" key="7">
    <source>
        <dbReference type="EMBL" id="KPL85556.1"/>
    </source>
</evidence>
<dbReference type="AlphaFoldDB" id="A0A0P6Y8X9"/>
<evidence type="ECO:0000256" key="6">
    <source>
        <dbReference type="SAM" id="MobiDB-lite"/>
    </source>
</evidence>
<organism evidence="7 8">
    <name type="scientific">Herpetosiphon geysericola</name>
    <dbReference type="NCBI Taxonomy" id="70996"/>
    <lineage>
        <taxon>Bacteria</taxon>
        <taxon>Bacillati</taxon>
        <taxon>Chloroflexota</taxon>
        <taxon>Chloroflexia</taxon>
        <taxon>Herpetosiphonales</taxon>
        <taxon>Herpetosiphonaceae</taxon>
        <taxon>Herpetosiphon</taxon>
    </lineage>
</organism>
<dbReference type="InterPro" id="IPR023035">
    <property type="entry name" value="Ribosomal_uS9_bac/plastid"/>
</dbReference>
<keyword evidence="3 5" id="KW-0687">Ribonucleoprotein</keyword>
<dbReference type="InterPro" id="IPR020568">
    <property type="entry name" value="Ribosomal_Su5_D2-typ_SF"/>
</dbReference>
<dbReference type="Proteomes" id="UP000050277">
    <property type="component" value="Unassembled WGS sequence"/>
</dbReference>
<dbReference type="OrthoDB" id="9803965at2"/>
<evidence type="ECO:0000313" key="8">
    <source>
        <dbReference type="Proteomes" id="UP000050277"/>
    </source>
</evidence>
<dbReference type="GO" id="GO:0003735">
    <property type="term" value="F:structural constituent of ribosome"/>
    <property type="evidence" value="ECO:0007669"/>
    <property type="project" value="InterPro"/>
</dbReference>
<sequence length="132" mass="14660">MSEQRYFQGTGRRKTAVARVRLYPGTGEFVVNGRTSEEFFGGRALYQQLIRQPLLAANQLGSFNVLVKVRGGGDTGRAEAVRHGVARALVDADAAFKPIMRAAGLLTRDARKKERKKPGLVKARRAKQYTKR</sequence>
<dbReference type="SUPFAM" id="SSF54211">
    <property type="entry name" value="Ribosomal protein S5 domain 2-like"/>
    <property type="match status" value="1"/>
</dbReference>
<reference evidence="7 8" key="1">
    <citation type="submission" date="2015-07" db="EMBL/GenBank/DDBJ databases">
        <title>Whole genome sequence of Herpetosiphon geysericola DSM 7119.</title>
        <authorList>
            <person name="Hemp J."/>
            <person name="Ward L.M."/>
            <person name="Pace L.A."/>
            <person name="Fischer W.W."/>
        </authorList>
    </citation>
    <scope>NUCLEOTIDE SEQUENCE [LARGE SCALE GENOMIC DNA]</scope>
    <source>
        <strain evidence="7 8">DSM 7119</strain>
    </source>
</reference>
<keyword evidence="2 5" id="KW-0689">Ribosomal protein</keyword>
<comment type="similarity">
    <text evidence="1 5">Belongs to the universal ribosomal protein uS9 family.</text>
</comment>
<feature type="compositionally biased region" description="Basic residues" evidence="6">
    <location>
        <begin position="113"/>
        <end position="132"/>
    </location>
</feature>
<dbReference type="HAMAP" id="MF_00532_B">
    <property type="entry name" value="Ribosomal_uS9_B"/>
    <property type="match status" value="1"/>
</dbReference>
<name>A0A0P6Y8X9_9CHLR</name>
<dbReference type="GO" id="GO:0006412">
    <property type="term" value="P:translation"/>
    <property type="evidence" value="ECO:0007669"/>
    <property type="project" value="UniProtKB-UniRule"/>
</dbReference>
<protein>
    <recommendedName>
        <fullName evidence="4 5">Small ribosomal subunit protein uS9</fullName>
    </recommendedName>
</protein>
<dbReference type="PANTHER" id="PTHR21569:SF1">
    <property type="entry name" value="SMALL RIBOSOMAL SUBUNIT PROTEIN US9M"/>
    <property type="match status" value="1"/>
</dbReference>
<dbReference type="RefSeq" id="WP_054535875.1">
    <property type="nucleotide sequence ID" value="NZ_LGKP01000025.1"/>
</dbReference>
<dbReference type="STRING" id="70996.SE18_18245"/>
<gene>
    <name evidence="5" type="primary">rpsI</name>
    <name evidence="7" type="ORF">SE18_18245</name>
</gene>
<accession>A0A0P6Y8X9</accession>
<dbReference type="GO" id="GO:0022627">
    <property type="term" value="C:cytosolic small ribosomal subunit"/>
    <property type="evidence" value="ECO:0007669"/>
    <property type="project" value="TreeGrafter"/>
</dbReference>
<evidence type="ECO:0000256" key="3">
    <source>
        <dbReference type="ARBA" id="ARBA00023274"/>
    </source>
</evidence>
<evidence type="ECO:0000256" key="1">
    <source>
        <dbReference type="ARBA" id="ARBA00005251"/>
    </source>
</evidence>
<dbReference type="InterPro" id="IPR014721">
    <property type="entry name" value="Ribsml_uS5_D2-typ_fold_subgr"/>
</dbReference>
<proteinExistence type="inferred from homology"/>
<dbReference type="Pfam" id="PF00380">
    <property type="entry name" value="Ribosomal_S9"/>
    <property type="match status" value="1"/>
</dbReference>
<dbReference type="EMBL" id="LGKP01000025">
    <property type="protein sequence ID" value="KPL85556.1"/>
    <property type="molecule type" value="Genomic_DNA"/>
</dbReference>